<protein>
    <submittedName>
        <fullName evidence="3">Uncharacterized protein</fullName>
    </submittedName>
</protein>
<keyword evidence="2" id="KW-0732">Signal</keyword>
<evidence type="ECO:0000256" key="2">
    <source>
        <dbReference type="SAM" id="SignalP"/>
    </source>
</evidence>
<feature type="region of interest" description="Disordered" evidence="1">
    <location>
        <begin position="308"/>
        <end position="352"/>
    </location>
</feature>
<feature type="region of interest" description="Disordered" evidence="1">
    <location>
        <begin position="52"/>
        <end position="78"/>
    </location>
</feature>
<evidence type="ECO:0000313" key="4">
    <source>
        <dbReference type="Proteomes" id="UP001162834"/>
    </source>
</evidence>
<feature type="signal peptide" evidence="2">
    <location>
        <begin position="1"/>
        <end position="36"/>
    </location>
</feature>
<dbReference type="KEGG" id="sbae:DSM104329_00358"/>
<evidence type="ECO:0000313" key="3">
    <source>
        <dbReference type="EMBL" id="UGS33991.1"/>
    </source>
</evidence>
<feature type="chain" id="PRO_5039228068" evidence="2">
    <location>
        <begin position="37"/>
        <end position="352"/>
    </location>
</feature>
<name>A0A9E7BWZ9_9ACTN</name>
<dbReference type="EMBL" id="CP087164">
    <property type="protein sequence ID" value="UGS33991.1"/>
    <property type="molecule type" value="Genomic_DNA"/>
</dbReference>
<proteinExistence type="predicted"/>
<dbReference type="AlphaFoldDB" id="A0A9E7BWZ9"/>
<keyword evidence="4" id="KW-1185">Reference proteome</keyword>
<feature type="compositionally biased region" description="Basic residues" evidence="1">
    <location>
        <begin position="335"/>
        <end position="352"/>
    </location>
</feature>
<sequence length="352" mass="37223">MRDVAAPRMLAAMRTHLLAGLAALAAAGAVTAPASADSIVFIKDHNVWSAGVDGSSPHQITRDGTADAPYSSPSQDDRGTVAAAHGYAIDRVDRSGRRVSRFVPQNLKDSSGHSTAGAPAWVSLSPDGSKVAFTLTSLSCDLTIDCGARATTGVAAADGSRVYDTPGLYGGWASWITNDRVLFHGGFLYQNQVWDVGSPAEPFDWFEDQDVYGHGSSTDLGDGEVSRNGARYVAVRGYDATTQIVWYRVEGSIQSGPKPPAPQPLCMTGQDPSLRDPTINGDGTWAAWEESTGIWAKPNLDACDGPQPALILPGAAEPSWGPAANTAPKQVEKKKAARKKRKRGQAHGKRRA</sequence>
<evidence type="ECO:0000256" key="1">
    <source>
        <dbReference type="SAM" id="MobiDB-lite"/>
    </source>
</evidence>
<dbReference type="Proteomes" id="UP001162834">
    <property type="component" value="Chromosome"/>
</dbReference>
<gene>
    <name evidence="3" type="ORF">DSM104329_00358</name>
</gene>
<organism evidence="3 4">
    <name type="scientific">Capillimicrobium parvum</name>
    <dbReference type="NCBI Taxonomy" id="2884022"/>
    <lineage>
        <taxon>Bacteria</taxon>
        <taxon>Bacillati</taxon>
        <taxon>Actinomycetota</taxon>
        <taxon>Thermoleophilia</taxon>
        <taxon>Solirubrobacterales</taxon>
        <taxon>Capillimicrobiaceae</taxon>
        <taxon>Capillimicrobium</taxon>
    </lineage>
</organism>
<accession>A0A9E7BWZ9</accession>
<reference evidence="3" key="1">
    <citation type="journal article" date="2022" name="Int. J. Syst. Evol. Microbiol.">
        <title>Pseudomonas aegrilactucae sp. nov. and Pseudomonas morbosilactucae sp. nov., pathogens causing bacterial rot of lettuce in Japan.</title>
        <authorList>
            <person name="Sawada H."/>
            <person name="Fujikawa T."/>
            <person name="Satou M."/>
        </authorList>
    </citation>
    <scope>NUCLEOTIDE SEQUENCE</scope>
    <source>
        <strain evidence="3">0166_1</strain>
    </source>
</reference>
<dbReference type="Gene3D" id="2.120.10.30">
    <property type="entry name" value="TolB, C-terminal domain"/>
    <property type="match status" value="1"/>
</dbReference>
<dbReference type="InterPro" id="IPR011042">
    <property type="entry name" value="6-blade_b-propeller_TolB-like"/>
</dbReference>